<gene>
    <name evidence="1" type="ORF">TWF694_004784</name>
</gene>
<organism evidence="1 2">
    <name type="scientific">Orbilia ellipsospora</name>
    <dbReference type="NCBI Taxonomy" id="2528407"/>
    <lineage>
        <taxon>Eukaryota</taxon>
        <taxon>Fungi</taxon>
        <taxon>Dikarya</taxon>
        <taxon>Ascomycota</taxon>
        <taxon>Pezizomycotina</taxon>
        <taxon>Orbiliomycetes</taxon>
        <taxon>Orbiliales</taxon>
        <taxon>Orbiliaceae</taxon>
        <taxon>Orbilia</taxon>
    </lineage>
</organism>
<accession>A0AAV9X2A8</accession>
<evidence type="ECO:0000313" key="1">
    <source>
        <dbReference type="EMBL" id="KAK6527804.1"/>
    </source>
</evidence>
<dbReference type="AlphaFoldDB" id="A0AAV9X2A8"/>
<comment type="caution">
    <text evidence="1">The sequence shown here is derived from an EMBL/GenBank/DDBJ whole genome shotgun (WGS) entry which is preliminary data.</text>
</comment>
<name>A0AAV9X2A8_9PEZI</name>
<dbReference type="EMBL" id="JAVHJO010000015">
    <property type="protein sequence ID" value="KAK6527804.1"/>
    <property type="molecule type" value="Genomic_DNA"/>
</dbReference>
<proteinExistence type="predicted"/>
<sequence>MEITHPNPHPVQKHPPTPLILQPIHNISQPLHLHHAGTIITPTEQPRLTHIHPSNLQRLPLQLFQPLHKFIHIVLSPFYEYRTRIAWPGKAGQAGLGAPR</sequence>
<evidence type="ECO:0000313" key="2">
    <source>
        <dbReference type="Proteomes" id="UP001365542"/>
    </source>
</evidence>
<keyword evidence="2" id="KW-1185">Reference proteome</keyword>
<reference evidence="1 2" key="1">
    <citation type="submission" date="2019-10" db="EMBL/GenBank/DDBJ databases">
        <authorList>
            <person name="Palmer J.M."/>
        </authorList>
    </citation>
    <scope>NUCLEOTIDE SEQUENCE [LARGE SCALE GENOMIC DNA]</scope>
    <source>
        <strain evidence="1 2">TWF694</strain>
    </source>
</reference>
<dbReference type="Proteomes" id="UP001365542">
    <property type="component" value="Unassembled WGS sequence"/>
</dbReference>
<protein>
    <submittedName>
        <fullName evidence="1">Uncharacterized protein</fullName>
    </submittedName>
</protein>